<sequence length="186" mass="20055">MAWYSEQSTTVRQVHGADSSAEYFPRVNPLFHSHTEALLQQQTRSGAAGGPLFCLREAEPRGSYLDLLPPGSPLLQQTVAGHRDPLRQSYQPAQHLHSQSVNNLFGAAQGTLVQQSDANAVATIHNVLSSVSKTPIPAAGKLSPSLAPGKDASSEELKTSSRHCMKRTMRKSGGSELGPRHLKRTP</sequence>
<protein>
    <submittedName>
        <fullName evidence="2">Uncharacterized protein</fullName>
    </submittedName>
</protein>
<comment type="caution">
    <text evidence="2">The sequence shown here is derived from an EMBL/GenBank/DDBJ whole genome shotgun (WGS) entry which is preliminary data.</text>
</comment>
<organism evidence="2 3">
    <name type="scientific">Haematococcus lacustris</name>
    <name type="common">Green alga</name>
    <name type="synonym">Haematococcus pluvialis</name>
    <dbReference type="NCBI Taxonomy" id="44745"/>
    <lineage>
        <taxon>Eukaryota</taxon>
        <taxon>Viridiplantae</taxon>
        <taxon>Chlorophyta</taxon>
        <taxon>core chlorophytes</taxon>
        <taxon>Chlorophyceae</taxon>
        <taxon>CS clade</taxon>
        <taxon>Chlamydomonadales</taxon>
        <taxon>Haematococcaceae</taxon>
        <taxon>Haematococcus</taxon>
    </lineage>
</organism>
<keyword evidence="3" id="KW-1185">Reference proteome</keyword>
<evidence type="ECO:0000256" key="1">
    <source>
        <dbReference type="SAM" id="MobiDB-lite"/>
    </source>
</evidence>
<evidence type="ECO:0000313" key="3">
    <source>
        <dbReference type="Proteomes" id="UP000485058"/>
    </source>
</evidence>
<dbReference type="AlphaFoldDB" id="A0A699YRF7"/>
<evidence type="ECO:0000313" key="2">
    <source>
        <dbReference type="EMBL" id="GFH11845.1"/>
    </source>
</evidence>
<feature type="region of interest" description="Disordered" evidence="1">
    <location>
        <begin position="134"/>
        <end position="186"/>
    </location>
</feature>
<dbReference type="Proteomes" id="UP000485058">
    <property type="component" value="Unassembled WGS sequence"/>
</dbReference>
<feature type="compositionally biased region" description="Basic residues" evidence="1">
    <location>
        <begin position="160"/>
        <end position="170"/>
    </location>
</feature>
<gene>
    <name evidence="2" type="ORF">HaLaN_07415</name>
</gene>
<proteinExistence type="predicted"/>
<accession>A0A699YRF7</accession>
<dbReference type="EMBL" id="BLLF01000441">
    <property type="protein sequence ID" value="GFH11845.1"/>
    <property type="molecule type" value="Genomic_DNA"/>
</dbReference>
<name>A0A699YRF7_HAELA</name>
<reference evidence="2 3" key="1">
    <citation type="submission" date="2020-02" db="EMBL/GenBank/DDBJ databases">
        <title>Draft genome sequence of Haematococcus lacustris strain NIES-144.</title>
        <authorList>
            <person name="Morimoto D."/>
            <person name="Nakagawa S."/>
            <person name="Yoshida T."/>
            <person name="Sawayama S."/>
        </authorList>
    </citation>
    <scope>NUCLEOTIDE SEQUENCE [LARGE SCALE GENOMIC DNA]</scope>
    <source>
        <strain evidence="2 3">NIES-144</strain>
    </source>
</reference>